<protein>
    <submittedName>
        <fullName evidence="3">Putative two-component histidine kinase</fullName>
    </submittedName>
</protein>
<keyword evidence="1" id="KW-0472">Membrane</keyword>
<dbReference type="OrthoDB" id="9809908at2"/>
<sequence length="348" mass="41335">MKFYRPPAFQLYGFIISMPVIDYVLHVIMFGDRLYSEWQLWAFSFPLLFLLGMGSWYLHYQYDHYIRARFPELRETSRRVAYKLLVNLLVMTPSIFVILFLYDQLHLFGYDINAEDIKWALVQGLCVNLVFETLWEVVYILEKYKESLSEKEQMEQMSIQQEFDNLKSQVNPHFLFNCFNTLASLISEDKQQAESFLNELSKVYRYLLRTNEWGLATLETEMKFIDSYCRLLKTRHGDGLQFNFEIDRRYNAYQLPSLSLQLVVENAVKHNIVSKQQPLLIEIFTTSGHKLVVNNNLQRKKQQESSTKIGLQNIRAKYKLLRQEGFQVMEGEKHFMVVMPLLYTAQPE</sequence>
<dbReference type="InterPro" id="IPR010559">
    <property type="entry name" value="Sig_transdc_His_kin_internal"/>
</dbReference>
<organism evidence="3 4">
    <name type="scientific">Flavihumibacter petaseus NBRC 106054</name>
    <dbReference type="NCBI Taxonomy" id="1220578"/>
    <lineage>
        <taxon>Bacteria</taxon>
        <taxon>Pseudomonadati</taxon>
        <taxon>Bacteroidota</taxon>
        <taxon>Chitinophagia</taxon>
        <taxon>Chitinophagales</taxon>
        <taxon>Chitinophagaceae</taxon>
        <taxon>Flavihumibacter</taxon>
    </lineage>
</organism>
<feature type="domain" description="Signal transduction histidine kinase internal region" evidence="2">
    <location>
        <begin position="162"/>
        <end position="239"/>
    </location>
</feature>
<evidence type="ECO:0000259" key="2">
    <source>
        <dbReference type="Pfam" id="PF06580"/>
    </source>
</evidence>
<dbReference type="Pfam" id="PF06580">
    <property type="entry name" value="His_kinase"/>
    <property type="match status" value="1"/>
</dbReference>
<accession>A0A0E9MVW8</accession>
<feature type="transmembrane region" description="Helical" evidence="1">
    <location>
        <begin position="80"/>
        <end position="102"/>
    </location>
</feature>
<dbReference type="Proteomes" id="UP000033121">
    <property type="component" value="Unassembled WGS sequence"/>
</dbReference>
<reference evidence="3 4" key="1">
    <citation type="submission" date="2015-04" db="EMBL/GenBank/DDBJ databases">
        <title>Whole genome shotgun sequence of Flavihumibacter petaseus NBRC 106054.</title>
        <authorList>
            <person name="Miyazawa S."/>
            <person name="Hosoyama A."/>
            <person name="Hashimoto M."/>
            <person name="Noguchi M."/>
            <person name="Tsuchikane K."/>
            <person name="Ohji S."/>
            <person name="Yamazoe A."/>
            <person name="Ichikawa N."/>
            <person name="Kimura A."/>
            <person name="Fujita N."/>
        </authorList>
    </citation>
    <scope>NUCLEOTIDE SEQUENCE [LARGE SCALE GENOMIC DNA]</scope>
    <source>
        <strain evidence="3 4">NBRC 106054</strain>
    </source>
</reference>
<gene>
    <name evidence="3" type="ORF">FPE01S_01_08820</name>
</gene>
<feature type="transmembrane region" description="Helical" evidence="1">
    <location>
        <begin position="9"/>
        <end position="28"/>
    </location>
</feature>
<dbReference type="GO" id="GO:0000155">
    <property type="term" value="F:phosphorelay sensor kinase activity"/>
    <property type="evidence" value="ECO:0007669"/>
    <property type="project" value="InterPro"/>
</dbReference>
<dbReference type="STRING" id="1220578.FPE01S_01_08820"/>
<keyword evidence="1" id="KW-0812">Transmembrane</keyword>
<keyword evidence="3" id="KW-0418">Kinase</keyword>
<keyword evidence="3" id="KW-0808">Transferase</keyword>
<dbReference type="EMBL" id="BBWV01000001">
    <property type="protein sequence ID" value="GAO41867.1"/>
    <property type="molecule type" value="Genomic_DNA"/>
</dbReference>
<keyword evidence="1" id="KW-1133">Transmembrane helix</keyword>
<dbReference type="RefSeq" id="WP_046367652.1">
    <property type="nucleotide sequence ID" value="NZ_BBWV01000001.1"/>
</dbReference>
<evidence type="ECO:0000256" key="1">
    <source>
        <dbReference type="SAM" id="Phobius"/>
    </source>
</evidence>
<dbReference type="PANTHER" id="PTHR34220:SF7">
    <property type="entry name" value="SENSOR HISTIDINE KINASE YPDA"/>
    <property type="match status" value="1"/>
</dbReference>
<evidence type="ECO:0000313" key="4">
    <source>
        <dbReference type="Proteomes" id="UP000033121"/>
    </source>
</evidence>
<evidence type="ECO:0000313" key="3">
    <source>
        <dbReference type="EMBL" id="GAO41867.1"/>
    </source>
</evidence>
<feature type="transmembrane region" description="Helical" evidence="1">
    <location>
        <begin position="40"/>
        <end position="59"/>
    </location>
</feature>
<dbReference type="PANTHER" id="PTHR34220">
    <property type="entry name" value="SENSOR HISTIDINE KINASE YPDA"/>
    <property type="match status" value="1"/>
</dbReference>
<dbReference type="GO" id="GO:0016020">
    <property type="term" value="C:membrane"/>
    <property type="evidence" value="ECO:0007669"/>
    <property type="project" value="InterPro"/>
</dbReference>
<dbReference type="InterPro" id="IPR050640">
    <property type="entry name" value="Bact_2-comp_sensor_kinase"/>
</dbReference>
<proteinExistence type="predicted"/>
<keyword evidence="4" id="KW-1185">Reference proteome</keyword>
<dbReference type="AlphaFoldDB" id="A0A0E9MVW8"/>
<name>A0A0E9MVW8_9BACT</name>
<comment type="caution">
    <text evidence="3">The sequence shown here is derived from an EMBL/GenBank/DDBJ whole genome shotgun (WGS) entry which is preliminary data.</text>
</comment>